<evidence type="ECO:0000313" key="2">
    <source>
        <dbReference type="EMBL" id="MET3751842.1"/>
    </source>
</evidence>
<protein>
    <submittedName>
        <fullName evidence="2">Type 2 lantibiotic biosynthesis protein LanM</fullName>
    </submittedName>
</protein>
<dbReference type="EMBL" id="JBEPMJ010000029">
    <property type="protein sequence ID" value="MET3751842.1"/>
    <property type="molecule type" value="Genomic_DNA"/>
</dbReference>
<comment type="caution">
    <text evidence="2">The sequence shown here is derived from an EMBL/GenBank/DDBJ whole genome shotgun (WGS) entry which is preliminary data.</text>
</comment>
<dbReference type="InterPro" id="IPR007822">
    <property type="entry name" value="LANC-like"/>
</dbReference>
<evidence type="ECO:0000259" key="1">
    <source>
        <dbReference type="Pfam" id="PF13575"/>
    </source>
</evidence>
<dbReference type="PANTHER" id="PTHR12736">
    <property type="entry name" value="LANC-LIKE PROTEIN"/>
    <property type="match status" value="1"/>
</dbReference>
<dbReference type="SMART" id="SM01260">
    <property type="entry name" value="LANC_like"/>
    <property type="match status" value="1"/>
</dbReference>
<dbReference type="PIRSF" id="PIRSF037228">
    <property type="entry name" value="Lant_mod_RumM"/>
    <property type="match status" value="1"/>
</dbReference>
<dbReference type="PANTHER" id="PTHR12736:SF7">
    <property type="entry name" value="LANC-LIKE PROTEIN 3"/>
    <property type="match status" value="1"/>
</dbReference>
<dbReference type="Pfam" id="PF13575">
    <property type="entry name" value="DUF4135"/>
    <property type="match status" value="1"/>
</dbReference>
<dbReference type="InterPro" id="IPR017146">
    <property type="entry name" value="Lanti_2_LanM"/>
</dbReference>
<sequence>MRKDKNLYEVTFEKNNINLNLDLLEYWQRIIGISSVEYVKKKWPFVFTCLNNYLDKDSENLKYEKIKEYYWEHEIEVDKCIVENYKSKNLGCFFYDFLSLTFNILKDNNNLIYICKEVYLNYLDSIYSRLMLVTVRSLIFEMNLWNKSHSFAGTANEAYQNYCNRCLLDRNYRISFYNKYPAVFRGVLETIIFSIENFNTFIKRLLNDKNQIENVLCQENKFSKIVKLESNFSDLHCGGKSVFKIQLDNDYTIIYKPHSVKNEVVYQQITKKIGRKCGIRMYTYKCIEHANYGWTEYVDYVPCKNLAEVRRYYRRMGIHIFVCYLLNSSDIHAENLIVHGEYPVIVDMETIISPYENNKFIELEDKIDVMIHQSVLHSGLLPFYIWSQENESGVDVSALNRSLGQVLPIKVPAIDNAFRIDMKIKYVKAISNIRNNLLFLDGELMAPYEFRELIIEMFREAYLVFLKNTNDILKIFKRLSSTKIRVVMQNTQQYSMMLSSSFHPELTKNVIDRQIFLYGLYDMKKKCNEDVLESEVKDLLQGDIPYFYCNMNSLDIYDSRNDKIEGFFQHSIMEQIIKHIQFLNRKDIERQCIFIRISLSMTKYSELKHKLNVSAVYKSEVGFKKEKVITLAKKYGDFLINSAIYNNDKTDVNWIGIKVQDNDRSDWHLAPLNRYFYDGKAGIAFYFHVLKKEGMKEFNHICDILDESYFRYTNQMLADCKQEKVCIGAYYGEASILYLYELCYHLYKDDKYLFYCEKQVEVLEKYFKKDNKYDLIFGNAGAILTIINLYDLTNKSKYLSLAKEMGNYLLKKSSYLDKGIGWKSDISPNYLAGLSHGNSGFSLAFAYLYSRTKEKQYIEIIKDILEYENSLYNPVTNNWKDLRRGDFDNNIDSMAWCHGASGILMSRLKLLELMKGTVLESLILNDVIRAAQKVMKLQILQGNCLCHGNFGTISILRHYGEKMGCYEAIELSKFMLNYIMKSNEDDFIKDCERYNPGIMIGATGIYYAMLKQEISLLPEILLLEI</sequence>
<name>A0ABV2M936_9FIRM</name>
<evidence type="ECO:0000313" key="3">
    <source>
        <dbReference type="Proteomes" id="UP001549106"/>
    </source>
</evidence>
<dbReference type="PRINTS" id="PR01950">
    <property type="entry name" value="LANCSUPER"/>
</dbReference>
<dbReference type="InterPro" id="IPR025410">
    <property type="entry name" value="Lant_dehyd"/>
</dbReference>
<dbReference type="InterPro" id="IPR012341">
    <property type="entry name" value="6hp_glycosidase-like_sf"/>
</dbReference>
<feature type="domain" description="Lantibiotic biosynthesis protein dehydration" evidence="1">
    <location>
        <begin position="180"/>
        <end position="549"/>
    </location>
</feature>
<dbReference type="CDD" id="cd04792">
    <property type="entry name" value="LanM-like"/>
    <property type="match status" value="1"/>
</dbReference>
<proteinExistence type="predicted"/>
<organism evidence="2 3">
    <name type="scientific">Blautia caecimuris</name>
    <dbReference type="NCBI Taxonomy" id="1796615"/>
    <lineage>
        <taxon>Bacteria</taxon>
        <taxon>Bacillati</taxon>
        <taxon>Bacillota</taxon>
        <taxon>Clostridia</taxon>
        <taxon>Lachnospirales</taxon>
        <taxon>Lachnospiraceae</taxon>
        <taxon>Blautia</taxon>
    </lineage>
</organism>
<accession>A0ABV2M936</accession>
<dbReference type="Pfam" id="PF05147">
    <property type="entry name" value="LANC_like"/>
    <property type="match status" value="1"/>
</dbReference>
<gene>
    <name evidence="2" type="ORF">ABID24_003104</name>
</gene>
<dbReference type="Proteomes" id="UP001549106">
    <property type="component" value="Unassembled WGS sequence"/>
</dbReference>
<reference evidence="2 3" key="1">
    <citation type="submission" date="2024-06" db="EMBL/GenBank/DDBJ databases">
        <title>Genomic Encyclopedia of Type Strains, Phase IV (KMG-IV): sequencing the most valuable type-strain genomes for metagenomic binning, comparative biology and taxonomic classification.</title>
        <authorList>
            <person name="Goeker M."/>
        </authorList>
    </citation>
    <scope>NUCLEOTIDE SEQUENCE [LARGE SCALE GENOMIC DNA]</scope>
    <source>
        <strain evidence="2 3">DSM 29492</strain>
    </source>
</reference>
<keyword evidence="3" id="KW-1185">Reference proteome</keyword>
<dbReference type="RefSeq" id="WP_257465350.1">
    <property type="nucleotide sequence ID" value="NZ_JANJZT010000029.1"/>
</dbReference>
<dbReference type="Gene3D" id="1.50.10.10">
    <property type="match status" value="1"/>
</dbReference>
<dbReference type="SUPFAM" id="SSF158745">
    <property type="entry name" value="LanC-like"/>
    <property type="match status" value="1"/>
</dbReference>
<dbReference type="NCBIfam" id="TIGR03897">
    <property type="entry name" value="lanti_2_LanM"/>
    <property type="match status" value="1"/>
</dbReference>